<organism evidence="7 8">
    <name type="scientific">Candidatus Glassbacteria bacterium RBG_16_58_8</name>
    <dbReference type="NCBI Taxonomy" id="1817866"/>
    <lineage>
        <taxon>Bacteria</taxon>
        <taxon>Candidatus Glassiibacteriota</taxon>
    </lineage>
</organism>
<evidence type="ECO:0000256" key="2">
    <source>
        <dbReference type="ARBA" id="ARBA00022475"/>
    </source>
</evidence>
<dbReference type="Proteomes" id="UP000179034">
    <property type="component" value="Unassembled WGS sequence"/>
</dbReference>
<evidence type="ECO:0000256" key="5">
    <source>
        <dbReference type="ARBA" id="ARBA00023136"/>
    </source>
</evidence>
<evidence type="ECO:0000313" key="7">
    <source>
        <dbReference type="EMBL" id="OGF97883.1"/>
    </source>
</evidence>
<keyword evidence="2" id="KW-1003">Cell membrane</keyword>
<evidence type="ECO:0008006" key="9">
    <source>
        <dbReference type="Google" id="ProtNLM"/>
    </source>
</evidence>
<gene>
    <name evidence="7" type="ORF">A2Z06_04320</name>
</gene>
<evidence type="ECO:0000256" key="1">
    <source>
        <dbReference type="ARBA" id="ARBA00004651"/>
    </source>
</evidence>
<feature type="transmembrane region" description="Helical" evidence="6">
    <location>
        <begin position="63"/>
        <end position="83"/>
    </location>
</feature>
<evidence type="ECO:0000256" key="6">
    <source>
        <dbReference type="SAM" id="Phobius"/>
    </source>
</evidence>
<reference evidence="7 8" key="1">
    <citation type="journal article" date="2016" name="Nat. Commun.">
        <title>Thousands of microbial genomes shed light on interconnected biogeochemical processes in an aquifer system.</title>
        <authorList>
            <person name="Anantharaman K."/>
            <person name="Brown C.T."/>
            <person name="Hug L.A."/>
            <person name="Sharon I."/>
            <person name="Castelle C.J."/>
            <person name="Probst A.J."/>
            <person name="Thomas B.C."/>
            <person name="Singh A."/>
            <person name="Wilkins M.J."/>
            <person name="Karaoz U."/>
            <person name="Brodie E.L."/>
            <person name="Williams K.H."/>
            <person name="Hubbard S.S."/>
            <person name="Banfield J.F."/>
        </authorList>
    </citation>
    <scope>NUCLEOTIDE SEQUENCE [LARGE SCALE GENOMIC DNA]</scope>
</reference>
<evidence type="ECO:0000256" key="4">
    <source>
        <dbReference type="ARBA" id="ARBA00022989"/>
    </source>
</evidence>
<keyword evidence="4 6" id="KW-1133">Transmembrane helix</keyword>
<keyword evidence="3 6" id="KW-0812">Transmembrane</keyword>
<evidence type="ECO:0000313" key="8">
    <source>
        <dbReference type="Proteomes" id="UP000179034"/>
    </source>
</evidence>
<comment type="caution">
    <text evidence="7">The sequence shown here is derived from an EMBL/GenBank/DDBJ whole genome shotgun (WGS) entry which is preliminary data.</text>
</comment>
<accession>A0A1F5YCK9</accession>
<evidence type="ECO:0000256" key="3">
    <source>
        <dbReference type="ARBA" id="ARBA00022692"/>
    </source>
</evidence>
<protein>
    <recommendedName>
        <fullName evidence="9">Cytochrome C oxidase subunit IV</fullName>
    </recommendedName>
</protein>
<name>A0A1F5YCK9_9BACT</name>
<keyword evidence="5 6" id="KW-0472">Membrane</keyword>
<feature type="transmembrane region" description="Helical" evidence="6">
    <location>
        <begin position="37"/>
        <end position="56"/>
    </location>
</feature>
<dbReference type="InterPro" id="IPR005171">
    <property type="entry name" value="Cyt_c_oxidase_su4_prok"/>
</dbReference>
<sequence>MPAMTNRREYLLVFLALGFLTAVEIWVAKTAIGNIKIWTLIALAMSKAVCVAAFYMHLKTERNWLRIIAALPLLAGIFAYVLIREVMYR</sequence>
<dbReference type="AlphaFoldDB" id="A0A1F5YCK9"/>
<proteinExistence type="predicted"/>
<dbReference type="GO" id="GO:0005886">
    <property type="term" value="C:plasma membrane"/>
    <property type="evidence" value="ECO:0007669"/>
    <property type="project" value="UniProtKB-SubCell"/>
</dbReference>
<dbReference type="EMBL" id="MFIW01000041">
    <property type="protein sequence ID" value="OGF97883.1"/>
    <property type="molecule type" value="Genomic_DNA"/>
</dbReference>
<dbReference type="Pfam" id="PF03626">
    <property type="entry name" value="COX4_pro"/>
    <property type="match status" value="1"/>
</dbReference>
<comment type="subcellular location">
    <subcellularLocation>
        <location evidence="1">Cell membrane</location>
        <topology evidence="1">Multi-pass membrane protein</topology>
    </subcellularLocation>
</comment>